<name>A0A4D9E0Q3_9SAUR</name>
<dbReference type="EMBL" id="QXTE01000144">
    <property type="protein sequence ID" value="TFK04161.1"/>
    <property type="molecule type" value="Genomic_DNA"/>
</dbReference>
<proteinExistence type="predicted"/>
<evidence type="ECO:0000313" key="2">
    <source>
        <dbReference type="Proteomes" id="UP000297703"/>
    </source>
</evidence>
<comment type="caution">
    <text evidence="1">The sequence shown here is derived from an EMBL/GenBank/DDBJ whole genome shotgun (WGS) entry which is preliminary data.</text>
</comment>
<protein>
    <submittedName>
        <fullName evidence="1">Transcriptional-regulating factor 1</fullName>
    </submittedName>
</protein>
<sequence>MDPVRRPLKNNLMLRSWLGWAAANTSRLPNVEDVATRALKAPLSGATWELLPVGLHPVIDGRLPAFCCYLDNVPCDSCCLLQMSCSQACRQSPFKGDCGFKENRGLVAPLCPIVTQKEAGRDLIKLVPQTFVTGGALQVWGRTFFSHPCDATCCTCFISSRPGI</sequence>
<dbReference type="AlphaFoldDB" id="A0A4D9E0Q3"/>
<gene>
    <name evidence="1" type="ORF">DR999_PMT13339</name>
</gene>
<organism evidence="1 2">
    <name type="scientific">Platysternon megacephalum</name>
    <name type="common">big-headed turtle</name>
    <dbReference type="NCBI Taxonomy" id="55544"/>
    <lineage>
        <taxon>Eukaryota</taxon>
        <taxon>Metazoa</taxon>
        <taxon>Chordata</taxon>
        <taxon>Craniata</taxon>
        <taxon>Vertebrata</taxon>
        <taxon>Euteleostomi</taxon>
        <taxon>Archelosauria</taxon>
        <taxon>Testudinata</taxon>
        <taxon>Testudines</taxon>
        <taxon>Cryptodira</taxon>
        <taxon>Durocryptodira</taxon>
        <taxon>Testudinoidea</taxon>
        <taxon>Platysternidae</taxon>
        <taxon>Platysternon</taxon>
    </lineage>
</organism>
<dbReference type="Proteomes" id="UP000297703">
    <property type="component" value="Unassembled WGS sequence"/>
</dbReference>
<reference evidence="1 2" key="1">
    <citation type="submission" date="2019-04" db="EMBL/GenBank/DDBJ databases">
        <title>Draft genome of the big-headed turtle Platysternon megacephalum.</title>
        <authorList>
            <person name="Gong S."/>
        </authorList>
    </citation>
    <scope>NUCLEOTIDE SEQUENCE [LARGE SCALE GENOMIC DNA]</scope>
    <source>
        <strain evidence="1">DO16091913</strain>
        <tissue evidence="1">Muscle</tissue>
    </source>
</reference>
<evidence type="ECO:0000313" key="1">
    <source>
        <dbReference type="EMBL" id="TFK04161.1"/>
    </source>
</evidence>
<keyword evidence="2" id="KW-1185">Reference proteome</keyword>
<accession>A0A4D9E0Q3</accession>
<reference evidence="1 2" key="2">
    <citation type="submission" date="2019-04" db="EMBL/GenBank/DDBJ databases">
        <title>The genome sequence of big-headed turtle.</title>
        <authorList>
            <person name="Gong S."/>
        </authorList>
    </citation>
    <scope>NUCLEOTIDE SEQUENCE [LARGE SCALE GENOMIC DNA]</scope>
    <source>
        <strain evidence="1">DO16091913</strain>
        <tissue evidence="1">Muscle</tissue>
    </source>
</reference>